<sequence length="105" mass="11357">MMAPRFCAVQIVLFAVAAVVITECRGTRSRGQGGRTEVNCSTYKCKVYENRTQDGCPTHCRCSGTDRTTEFPKPGFCVVNDGGFRHPDANSSSLPTGNRGGNGRH</sequence>
<evidence type="ECO:0000256" key="1">
    <source>
        <dbReference type="SAM" id="MobiDB-lite"/>
    </source>
</evidence>
<protein>
    <submittedName>
        <fullName evidence="3">Evasin</fullName>
    </submittedName>
</protein>
<name>A0A224YE45_9ACAR</name>
<feature type="chain" id="PRO_5012827240" evidence="2">
    <location>
        <begin position="27"/>
        <end position="105"/>
    </location>
</feature>
<keyword evidence="2" id="KW-0732">Signal</keyword>
<reference evidence="3" key="1">
    <citation type="journal article" date="2017" name="Parasit. Vectors">
        <title>Sialotranscriptomics of Rhipicephalus zambeziensis reveals intricate expression profiles of secretory proteins and suggests tight temporal transcriptional regulation during blood-feeding.</title>
        <authorList>
            <person name="de Castro M.H."/>
            <person name="de Klerk D."/>
            <person name="Pienaar R."/>
            <person name="Rees D.J.G."/>
            <person name="Mans B.J."/>
        </authorList>
    </citation>
    <scope>NUCLEOTIDE SEQUENCE</scope>
    <source>
        <tissue evidence="3">Salivary glands</tissue>
    </source>
</reference>
<accession>A0A224YE45</accession>
<feature type="region of interest" description="Disordered" evidence="1">
    <location>
        <begin position="83"/>
        <end position="105"/>
    </location>
</feature>
<evidence type="ECO:0000256" key="2">
    <source>
        <dbReference type="SAM" id="SignalP"/>
    </source>
</evidence>
<organism evidence="3">
    <name type="scientific">Rhipicephalus zambeziensis</name>
    <dbReference type="NCBI Taxonomy" id="60191"/>
    <lineage>
        <taxon>Eukaryota</taxon>
        <taxon>Metazoa</taxon>
        <taxon>Ecdysozoa</taxon>
        <taxon>Arthropoda</taxon>
        <taxon>Chelicerata</taxon>
        <taxon>Arachnida</taxon>
        <taxon>Acari</taxon>
        <taxon>Parasitiformes</taxon>
        <taxon>Ixodida</taxon>
        <taxon>Ixodoidea</taxon>
        <taxon>Ixodidae</taxon>
        <taxon>Rhipicephalinae</taxon>
        <taxon>Rhipicephalus</taxon>
        <taxon>Rhipicephalus</taxon>
    </lineage>
</organism>
<proteinExistence type="predicted"/>
<dbReference type="AlphaFoldDB" id="A0A224YE45"/>
<evidence type="ECO:0000313" key="3">
    <source>
        <dbReference type="EMBL" id="MAA12092.1"/>
    </source>
</evidence>
<feature type="signal peptide" evidence="2">
    <location>
        <begin position="1"/>
        <end position="26"/>
    </location>
</feature>
<dbReference type="EMBL" id="GFPF01000946">
    <property type="protein sequence ID" value="MAA12092.1"/>
    <property type="molecule type" value="Transcribed_RNA"/>
</dbReference>